<evidence type="ECO:0000313" key="1">
    <source>
        <dbReference type="EMBL" id="CAD8056913.1"/>
    </source>
</evidence>
<gene>
    <name evidence="1" type="ORF">PSON_ATCC_30995.1.T0100521</name>
</gene>
<evidence type="ECO:0000313" key="2">
    <source>
        <dbReference type="Proteomes" id="UP000692954"/>
    </source>
</evidence>
<protein>
    <recommendedName>
        <fullName evidence="3">Cyclic nucleotide-binding domain-containing protein</fullName>
    </recommendedName>
</protein>
<accession>A0A8S1KTL2</accession>
<dbReference type="OrthoDB" id="293384at2759"/>
<dbReference type="AlphaFoldDB" id="A0A8S1KTL2"/>
<dbReference type="Proteomes" id="UP000692954">
    <property type="component" value="Unassembled WGS sequence"/>
</dbReference>
<evidence type="ECO:0008006" key="3">
    <source>
        <dbReference type="Google" id="ProtNLM"/>
    </source>
</evidence>
<keyword evidence="2" id="KW-1185">Reference proteome</keyword>
<comment type="caution">
    <text evidence="1">The sequence shown here is derived from an EMBL/GenBank/DDBJ whole genome shotgun (WGS) entry which is preliminary data.</text>
</comment>
<reference evidence="1" key="1">
    <citation type="submission" date="2021-01" db="EMBL/GenBank/DDBJ databases">
        <authorList>
            <consortium name="Genoscope - CEA"/>
            <person name="William W."/>
        </authorList>
    </citation>
    <scope>NUCLEOTIDE SEQUENCE</scope>
</reference>
<sequence>MLPKEIIIEQAKIIVLQKKPNLNIEKFMKLDFSLLCWQTVVIKLTIHQFEDGLRQYVGSYFTLVEGKAKLQKIQIENQQVIQEFELLADQPFYYGLEFLANDKEFYQILALSHCTLTIIKDVRIQQIIKNYYSLCEYQVLESLSKVYFLQQEPSVLISMLIHESSRIKLQKAQPVYKINDPVKGFYLVLEGEICIKKLVELQTQSQGDISNTKKSRKKLVIQNILSRDQQFGEMELFLKANHRNEQAECYSLECDLLFISTPSLIEAYQTKLQDPHFSIEKLFDQFQEYINLKNTKQNEAISRYIEVNKPRVPPKPVMKPTYPLFMNLEPIQNFKNPVEKTQPPLQIIRTSSMYNQSQSQIQKVNKQPESVFVNYSLAKLNRQDGLMTVSQYIENIKLQQSGKSGISAYQQKKKLRQNALSVVTEDQQKLIDYVRQLTPLYISKKRNSVGLRKSLPTSIYQSSSKQSYMMLKPDFSKM</sequence>
<dbReference type="EMBL" id="CAJJDN010000010">
    <property type="protein sequence ID" value="CAD8056913.1"/>
    <property type="molecule type" value="Genomic_DNA"/>
</dbReference>
<proteinExistence type="predicted"/>
<name>A0A8S1KTL2_9CILI</name>
<organism evidence="1 2">
    <name type="scientific">Paramecium sonneborni</name>
    <dbReference type="NCBI Taxonomy" id="65129"/>
    <lineage>
        <taxon>Eukaryota</taxon>
        <taxon>Sar</taxon>
        <taxon>Alveolata</taxon>
        <taxon>Ciliophora</taxon>
        <taxon>Intramacronucleata</taxon>
        <taxon>Oligohymenophorea</taxon>
        <taxon>Peniculida</taxon>
        <taxon>Parameciidae</taxon>
        <taxon>Paramecium</taxon>
    </lineage>
</organism>